<sequence>MTTSGRSLDQHDVAHPPWCDPRVCDPRGVNTIHAGTPVTYPLRVSDAVFSLGLVKAHNTPGCGPEDTHAVIAIEDTTMHMTADCWAEANDLRILAALLLSVADQLDRAPR</sequence>
<dbReference type="EMBL" id="BAAAJK010000048">
    <property type="protein sequence ID" value="GAA1399523.1"/>
    <property type="molecule type" value="Genomic_DNA"/>
</dbReference>
<name>A0ABP4IYU7_9PSEU</name>
<proteinExistence type="predicted"/>
<protein>
    <submittedName>
        <fullName evidence="1">Uncharacterized protein</fullName>
    </submittedName>
</protein>
<dbReference type="Proteomes" id="UP001501414">
    <property type="component" value="Unassembled WGS sequence"/>
</dbReference>
<organism evidence="1 2">
    <name type="scientific">Pseudonocardia kongjuensis</name>
    <dbReference type="NCBI Taxonomy" id="102227"/>
    <lineage>
        <taxon>Bacteria</taxon>
        <taxon>Bacillati</taxon>
        <taxon>Actinomycetota</taxon>
        <taxon>Actinomycetes</taxon>
        <taxon>Pseudonocardiales</taxon>
        <taxon>Pseudonocardiaceae</taxon>
        <taxon>Pseudonocardia</taxon>
    </lineage>
</organism>
<comment type="caution">
    <text evidence="1">The sequence shown here is derived from an EMBL/GenBank/DDBJ whole genome shotgun (WGS) entry which is preliminary data.</text>
</comment>
<accession>A0ABP4IYU7</accession>
<evidence type="ECO:0000313" key="2">
    <source>
        <dbReference type="Proteomes" id="UP001501414"/>
    </source>
</evidence>
<gene>
    <name evidence="1" type="ORF">GCM10009613_55200</name>
</gene>
<evidence type="ECO:0000313" key="1">
    <source>
        <dbReference type="EMBL" id="GAA1399523.1"/>
    </source>
</evidence>
<keyword evidence="2" id="KW-1185">Reference proteome</keyword>
<reference evidence="2" key="1">
    <citation type="journal article" date="2019" name="Int. J. Syst. Evol. Microbiol.">
        <title>The Global Catalogue of Microorganisms (GCM) 10K type strain sequencing project: providing services to taxonomists for standard genome sequencing and annotation.</title>
        <authorList>
            <consortium name="The Broad Institute Genomics Platform"/>
            <consortium name="The Broad Institute Genome Sequencing Center for Infectious Disease"/>
            <person name="Wu L."/>
            <person name="Ma J."/>
        </authorList>
    </citation>
    <scope>NUCLEOTIDE SEQUENCE [LARGE SCALE GENOMIC DNA]</scope>
    <source>
        <strain evidence="2">JCM 11896</strain>
    </source>
</reference>